<evidence type="ECO:0000259" key="5">
    <source>
        <dbReference type="Pfam" id="PF00703"/>
    </source>
</evidence>
<feature type="domain" description="Glycosyl hydrolases family 2 sugar binding" evidence="7">
    <location>
        <begin position="82"/>
        <end position="176"/>
    </location>
</feature>
<dbReference type="OrthoDB" id="9801077at2"/>
<dbReference type="InterPro" id="IPR006102">
    <property type="entry name" value="Ig-like_GH2"/>
</dbReference>
<organism evidence="10 11">
    <name type="scientific">Geofilum rubicundum JCM 15548</name>
    <dbReference type="NCBI Taxonomy" id="1236989"/>
    <lineage>
        <taxon>Bacteria</taxon>
        <taxon>Pseudomonadati</taxon>
        <taxon>Bacteroidota</taxon>
        <taxon>Bacteroidia</taxon>
        <taxon>Marinilabiliales</taxon>
        <taxon>Marinilabiliaceae</taxon>
        <taxon>Geofilum</taxon>
    </lineage>
</organism>
<dbReference type="PRINTS" id="PR00132">
    <property type="entry name" value="GLHYDRLASE2"/>
</dbReference>
<comment type="caution">
    <text evidence="10">The sequence shown here is derived from an EMBL/GenBank/DDBJ whole genome shotgun (WGS) entry which is preliminary data.</text>
</comment>
<dbReference type="EMBL" id="BAZW01000027">
    <property type="protein sequence ID" value="GAO30666.1"/>
    <property type="molecule type" value="Genomic_DNA"/>
</dbReference>
<evidence type="ECO:0000256" key="3">
    <source>
        <dbReference type="ARBA" id="ARBA00023295"/>
    </source>
</evidence>
<dbReference type="InterPro" id="IPR006103">
    <property type="entry name" value="Glyco_hydro_2_cat"/>
</dbReference>
<dbReference type="PANTHER" id="PTHR42732:SF1">
    <property type="entry name" value="BETA-MANNOSIDASE"/>
    <property type="match status" value="1"/>
</dbReference>
<dbReference type="Pfam" id="PF00703">
    <property type="entry name" value="Glyco_hydro_2"/>
    <property type="match status" value="1"/>
</dbReference>
<dbReference type="InterPro" id="IPR032311">
    <property type="entry name" value="DUF4982"/>
</dbReference>
<keyword evidence="3" id="KW-0326">Glycosidase</keyword>
<evidence type="ECO:0000313" key="10">
    <source>
        <dbReference type="EMBL" id="GAO30666.1"/>
    </source>
</evidence>
<dbReference type="STRING" id="1236989.JCM15548_12964"/>
<sequence>MVKRQLLIAILVLMMLPVKGQVAFGDAELLNRDWKFQLGDPQEAAAPDFDDSRWRSLNLPHDWSVEGTYSPHHASATGYLPGGIGWYRKQIDIPTSQANQKIYLYLEGVYRNGEVFINGHSLGMRPNGYISYMHDLTPHLNFGGKNTIAVRVDHSESADSRWYTGSGIYRDVYLVTAHPIHIDQWGIHFTTPKVTSRKAEVQVATSLTNHSGTPTPLTVTQELRDKNQIQVASTSSRLSLEGGEQGSVTQKMDLSNPHLWSLDTPYLYTLVTKVYANNEVIDQSDIKVGVRTLDFDPDKGFALNGVSMNLKGVCLHHDAGSLGAAVPREVWKRRLLALKELGTNAIRTSHNPQAPDLYELCDELGLLVLNEAFDEWEYPKKKWIEGWNQGEPGFQGHAAFFEEWAATDLKDMILRDRNHPSIIMWSIGNEVDYPNDPYSHPVLDQEGIGQQHVRGYQPDQPHADRLGAIAERFAAIVRKYDPTRPVTAGLAGPVMSNETDYPGALDVVGYNYTENRYESDHKKYPDRIFYGSENRHGLSEWKHVRDKDYIFGQFLWTGIDYLGEAHRWPSRGFTSGLLDLAGYKKPRAYFRQSLWSNEPMVYLGTYPNGRGRNHLSSDADPVWNYQEDQTIRVVSYTNCETVQLLLNGEKIGEPVAQNDETGIIHWDLPFEGGTLEAIGYTNGRETARYQIQTSGRPESISAQIWDNKQAIDKDFGVAQIEVEILDAEGKHVVLADNEISVRVRGPFSLLGMEASNPQDMGNYKNNRLRAFNGRMIVYIQANGEAGEGTIELTAPWLKGATVTIQSE</sequence>
<evidence type="ECO:0000256" key="2">
    <source>
        <dbReference type="ARBA" id="ARBA00022801"/>
    </source>
</evidence>
<feature type="domain" description="Glycoside hydrolase family 2 immunoglobulin-like beta-sandwich" evidence="5">
    <location>
        <begin position="188"/>
        <end position="291"/>
    </location>
</feature>
<dbReference type="InterPro" id="IPR008979">
    <property type="entry name" value="Galactose-bd-like_sf"/>
</dbReference>
<feature type="domain" description="Glycoside hydrolase family 2 catalytic" evidence="6">
    <location>
        <begin position="298"/>
        <end position="487"/>
    </location>
</feature>
<dbReference type="RefSeq" id="WP_062125833.1">
    <property type="nucleotide sequence ID" value="NZ_BAZW01000027.1"/>
</dbReference>
<dbReference type="Pfam" id="PF16355">
    <property type="entry name" value="DUF4982"/>
    <property type="match status" value="1"/>
</dbReference>
<comment type="similarity">
    <text evidence="1">Belongs to the glycosyl hydrolase 2 family.</text>
</comment>
<dbReference type="PROSITE" id="PS00608">
    <property type="entry name" value="GLYCOSYL_HYDROL_F2_2"/>
    <property type="match status" value="1"/>
</dbReference>
<gene>
    <name evidence="10" type="ORF">JCM15548_12964</name>
</gene>
<reference evidence="10 11" key="1">
    <citation type="journal article" date="2015" name="Microbes Environ.">
        <title>Distribution and evolution of nitrogen fixation genes in the phylum bacteroidetes.</title>
        <authorList>
            <person name="Inoue J."/>
            <person name="Oshima K."/>
            <person name="Suda W."/>
            <person name="Sakamoto M."/>
            <person name="Iino T."/>
            <person name="Noda S."/>
            <person name="Hongoh Y."/>
            <person name="Hattori M."/>
            <person name="Ohkuma M."/>
        </authorList>
    </citation>
    <scope>NUCLEOTIDE SEQUENCE [LARGE SCALE GENOMIC DNA]</scope>
    <source>
        <strain evidence="10">JCM 15548</strain>
    </source>
</reference>
<dbReference type="Proteomes" id="UP000032900">
    <property type="component" value="Unassembled WGS sequence"/>
</dbReference>
<dbReference type="AlphaFoldDB" id="A0A0E9LZV9"/>
<dbReference type="Pfam" id="PF18565">
    <property type="entry name" value="Glyco_hydro2_C5"/>
    <property type="match status" value="1"/>
</dbReference>
<dbReference type="SUPFAM" id="SSF49303">
    <property type="entry name" value="beta-Galactosidase/glucuronidase domain"/>
    <property type="match status" value="1"/>
</dbReference>
<dbReference type="InterPro" id="IPR017853">
    <property type="entry name" value="GH"/>
</dbReference>
<accession>A0A0E9LZV9</accession>
<dbReference type="InterPro" id="IPR040605">
    <property type="entry name" value="Glyco_hydro2_dom5"/>
</dbReference>
<dbReference type="Pfam" id="PF02837">
    <property type="entry name" value="Glyco_hydro_2_N"/>
    <property type="match status" value="1"/>
</dbReference>
<dbReference type="PANTHER" id="PTHR42732">
    <property type="entry name" value="BETA-GALACTOSIDASE"/>
    <property type="match status" value="1"/>
</dbReference>
<dbReference type="Gene3D" id="3.20.20.80">
    <property type="entry name" value="Glycosidases"/>
    <property type="match status" value="1"/>
</dbReference>
<protein>
    <submittedName>
        <fullName evidence="10">Beta-galactosidase</fullName>
    </submittedName>
</protein>
<dbReference type="SUPFAM" id="SSF51445">
    <property type="entry name" value="(Trans)glycosidases"/>
    <property type="match status" value="1"/>
</dbReference>
<feature type="chain" id="PRO_5002428514" evidence="4">
    <location>
        <begin position="21"/>
        <end position="807"/>
    </location>
</feature>
<name>A0A0E9LZV9_9BACT</name>
<dbReference type="InterPro" id="IPR013783">
    <property type="entry name" value="Ig-like_fold"/>
</dbReference>
<dbReference type="InterPro" id="IPR036156">
    <property type="entry name" value="Beta-gal/glucu_dom_sf"/>
</dbReference>
<dbReference type="InterPro" id="IPR006101">
    <property type="entry name" value="Glyco_hydro_2"/>
</dbReference>
<evidence type="ECO:0000259" key="9">
    <source>
        <dbReference type="Pfam" id="PF18565"/>
    </source>
</evidence>
<dbReference type="InterPro" id="IPR006104">
    <property type="entry name" value="Glyco_hydro_2_N"/>
</dbReference>
<dbReference type="Gene3D" id="2.60.40.10">
    <property type="entry name" value="Immunoglobulins"/>
    <property type="match status" value="3"/>
</dbReference>
<dbReference type="Pfam" id="PF02836">
    <property type="entry name" value="Glyco_hydro_2_C"/>
    <property type="match status" value="1"/>
</dbReference>
<keyword evidence="2" id="KW-0378">Hydrolase</keyword>
<evidence type="ECO:0000256" key="4">
    <source>
        <dbReference type="SAM" id="SignalP"/>
    </source>
</evidence>
<feature type="signal peptide" evidence="4">
    <location>
        <begin position="1"/>
        <end position="20"/>
    </location>
</feature>
<keyword evidence="11" id="KW-1185">Reference proteome</keyword>
<keyword evidence="4" id="KW-0732">Signal</keyword>
<dbReference type="InterPro" id="IPR051913">
    <property type="entry name" value="GH2_Domain-Containing"/>
</dbReference>
<dbReference type="InterPro" id="IPR023232">
    <property type="entry name" value="Glyco_hydro_2_AS"/>
</dbReference>
<dbReference type="SUPFAM" id="SSF49785">
    <property type="entry name" value="Galactose-binding domain-like"/>
    <property type="match status" value="1"/>
</dbReference>
<evidence type="ECO:0000259" key="8">
    <source>
        <dbReference type="Pfam" id="PF16355"/>
    </source>
</evidence>
<proteinExistence type="inferred from homology"/>
<feature type="domain" description="Glycoside hydrolase family 2" evidence="9">
    <location>
        <begin position="713"/>
        <end position="803"/>
    </location>
</feature>
<evidence type="ECO:0000313" key="11">
    <source>
        <dbReference type="Proteomes" id="UP000032900"/>
    </source>
</evidence>
<feature type="domain" description="DUF4982" evidence="8">
    <location>
        <begin position="629"/>
        <end position="687"/>
    </location>
</feature>
<dbReference type="Gene3D" id="2.60.120.260">
    <property type="entry name" value="Galactose-binding domain-like"/>
    <property type="match status" value="1"/>
</dbReference>
<evidence type="ECO:0000256" key="1">
    <source>
        <dbReference type="ARBA" id="ARBA00007401"/>
    </source>
</evidence>
<evidence type="ECO:0000259" key="7">
    <source>
        <dbReference type="Pfam" id="PF02837"/>
    </source>
</evidence>
<dbReference type="GO" id="GO:0004553">
    <property type="term" value="F:hydrolase activity, hydrolyzing O-glycosyl compounds"/>
    <property type="evidence" value="ECO:0007669"/>
    <property type="project" value="InterPro"/>
</dbReference>
<evidence type="ECO:0000259" key="6">
    <source>
        <dbReference type="Pfam" id="PF02836"/>
    </source>
</evidence>
<dbReference type="GO" id="GO:0005975">
    <property type="term" value="P:carbohydrate metabolic process"/>
    <property type="evidence" value="ECO:0007669"/>
    <property type="project" value="InterPro"/>
</dbReference>